<evidence type="ECO:0000313" key="3">
    <source>
        <dbReference type="Proteomes" id="UP001160148"/>
    </source>
</evidence>
<gene>
    <name evidence="2" type="ORF">MEUPH1_LOCUS11370</name>
</gene>
<name>A0AAV0WHL6_9HEMI</name>
<feature type="compositionally biased region" description="Polar residues" evidence="1">
    <location>
        <begin position="31"/>
        <end position="40"/>
    </location>
</feature>
<dbReference type="AlphaFoldDB" id="A0AAV0WHL6"/>
<feature type="region of interest" description="Disordered" evidence="1">
    <location>
        <begin position="1"/>
        <end position="82"/>
    </location>
</feature>
<organism evidence="2 3">
    <name type="scientific">Macrosiphum euphorbiae</name>
    <name type="common">potato aphid</name>
    <dbReference type="NCBI Taxonomy" id="13131"/>
    <lineage>
        <taxon>Eukaryota</taxon>
        <taxon>Metazoa</taxon>
        <taxon>Ecdysozoa</taxon>
        <taxon>Arthropoda</taxon>
        <taxon>Hexapoda</taxon>
        <taxon>Insecta</taxon>
        <taxon>Pterygota</taxon>
        <taxon>Neoptera</taxon>
        <taxon>Paraneoptera</taxon>
        <taxon>Hemiptera</taxon>
        <taxon>Sternorrhyncha</taxon>
        <taxon>Aphidomorpha</taxon>
        <taxon>Aphidoidea</taxon>
        <taxon>Aphididae</taxon>
        <taxon>Macrosiphini</taxon>
        <taxon>Macrosiphum</taxon>
    </lineage>
</organism>
<accession>A0AAV0WHL6</accession>
<reference evidence="2 3" key="1">
    <citation type="submission" date="2023-01" db="EMBL/GenBank/DDBJ databases">
        <authorList>
            <person name="Whitehead M."/>
        </authorList>
    </citation>
    <scope>NUCLEOTIDE SEQUENCE [LARGE SCALE GENOMIC DNA]</scope>
</reference>
<evidence type="ECO:0000313" key="2">
    <source>
        <dbReference type="EMBL" id="CAI6355530.1"/>
    </source>
</evidence>
<keyword evidence="3" id="KW-1185">Reference proteome</keyword>
<dbReference type="Proteomes" id="UP001160148">
    <property type="component" value="Unassembled WGS sequence"/>
</dbReference>
<comment type="caution">
    <text evidence="2">The sequence shown here is derived from an EMBL/GenBank/DDBJ whole genome shotgun (WGS) entry which is preliminary data.</text>
</comment>
<feature type="compositionally biased region" description="Basic and acidic residues" evidence="1">
    <location>
        <begin position="14"/>
        <end position="26"/>
    </location>
</feature>
<evidence type="ECO:0000256" key="1">
    <source>
        <dbReference type="SAM" id="MobiDB-lite"/>
    </source>
</evidence>
<feature type="compositionally biased region" description="Basic and acidic residues" evidence="1">
    <location>
        <begin position="68"/>
        <end position="82"/>
    </location>
</feature>
<sequence>MKRESKNINFKSIFTDEQKSRNPETRKKIKNSQININRIQQGKEAYNRSKIRRTRKHEPQQQVIKKQNSRDNSNRGRNKKEI</sequence>
<proteinExistence type="predicted"/>
<protein>
    <submittedName>
        <fullName evidence="2">Uncharacterized protein</fullName>
    </submittedName>
</protein>
<dbReference type="EMBL" id="CARXXK010000002">
    <property type="protein sequence ID" value="CAI6355530.1"/>
    <property type="molecule type" value="Genomic_DNA"/>
</dbReference>